<dbReference type="EMBL" id="QGKW02001940">
    <property type="protein sequence ID" value="KAF2556684.1"/>
    <property type="molecule type" value="Genomic_DNA"/>
</dbReference>
<gene>
    <name evidence="1" type="ORF">F2Q68_00013253</name>
</gene>
<reference evidence="1" key="1">
    <citation type="submission" date="2019-12" db="EMBL/GenBank/DDBJ databases">
        <title>Genome sequencing and annotation of Brassica cretica.</title>
        <authorList>
            <person name="Studholme D.J."/>
            <person name="Sarris P.F."/>
        </authorList>
    </citation>
    <scope>NUCLEOTIDE SEQUENCE</scope>
    <source>
        <strain evidence="1">PFS-001/15</strain>
        <tissue evidence="1">Leaf</tissue>
    </source>
</reference>
<dbReference type="AlphaFoldDB" id="A0A8S9HHP5"/>
<comment type="caution">
    <text evidence="1">The sequence shown here is derived from an EMBL/GenBank/DDBJ whole genome shotgun (WGS) entry which is preliminary data.</text>
</comment>
<proteinExistence type="predicted"/>
<evidence type="ECO:0000313" key="1">
    <source>
        <dbReference type="EMBL" id="KAF2556684.1"/>
    </source>
</evidence>
<organism evidence="1 2">
    <name type="scientific">Brassica cretica</name>
    <name type="common">Mustard</name>
    <dbReference type="NCBI Taxonomy" id="69181"/>
    <lineage>
        <taxon>Eukaryota</taxon>
        <taxon>Viridiplantae</taxon>
        <taxon>Streptophyta</taxon>
        <taxon>Embryophyta</taxon>
        <taxon>Tracheophyta</taxon>
        <taxon>Spermatophyta</taxon>
        <taxon>Magnoliopsida</taxon>
        <taxon>eudicotyledons</taxon>
        <taxon>Gunneridae</taxon>
        <taxon>Pentapetalae</taxon>
        <taxon>rosids</taxon>
        <taxon>malvids</taxon>
        <taxon>Brassicales</taxon>
        <taxon>Brassicaceae</taxon>
        <taxon>Brassiceae</taxon>
        <taxon>Brassica</taxon>
    </lineage>
</organism>
<sequence>MIQSLSSLSESSTLTTLIMTPSLLSLISYEFVPMKPLTQTTMMIPLRISKQTLTLNRLLPWLVLVTQTTSPELLHVVTTNGHLLQHILV</sequence>
<evidence type="ECO:0000313" key="2">
    <source>
        <dbReference type="Proteomes" id="UP000712281"/>
    </source>
</evidence>
<name>A0A8S9HHP5_BRACR</name>
<accession>A0A8S9HHP5</accession>
<dbReference type="Proteomes" id="UP000712281">
    <property type="component" value="Unassembled WGS sequence"/>
</dbReference>
<protein>
    <submittedName>
        <fullName evidence="1">Uncharacterized protein</fullName>
    </submittedName>
</protein>